<evidence type="ECO:0000256" key="1">
    <source>
        <dbReference type="SAM" id="MobiDB-lite"/>
    </source>
</evidence>
<keyword evidence="3" id="KW-1185">Reference proteome</keyword>
<accession>A0A8H4KM64</accession>
<feature type="region of interest" description="Disordered" evidence="1">
    <location>
        <begin position="53"/>
        <end position="86"/>
    </location>
</feature>
<comment type="caution">
    <text evidence="2">The sequence shown here is derived from an EMBL/GenBank/DDBJ whole genome shotgun (WGS) entry which is preliminary data.</text>
</comment>
<dbReference type="EMBL" id="JAADJG010000178">
    <property type="protein sequence ID" value="KAF4452660.1"/>
    <property type="molecule type" value="Genomic_DNA"/>
</dbReference>
<evidence type="ECO:0000313" key="2">
    <source>
        <dbReference type="EMBL" id="KAF4452660.1"/>
    </source>
</evidence>
<name>A0A8H4KM64_9HYPO</name>
<dbReference type="AlphaFoldDB" id="A0A8H4KM64"/>
<gene>
    <name evidence="2" type="ORF">F53441_4528</name>
</gene>
<reference evidence="2" key="1">
    <citation type="submission" date="2020-01" db="EMBL/GenBank/DDBJ databases">
        <title>Identification and distribution of gene clusters putatively required for synthesis of sphingolipid metabolism inhibitors in phylogenetically diverse species of the filamentous fungus Fusarium.</title>
        <authorList>
            <person name="Kim H.-S."/>
            <person name="Busman M."/>
            <person name="Brown D.W."/>
            <person name="Divon H."/>
            <person name="Uhlig S."/>
            <person name="Proctor R.H."/>
        </authorList>
    </citation>
    <scope>NUCLEOTIDE SEQUENCE</scope>
    <source>
        <strain evidence="2">NRRL 53441</strain>
    </source>
</reference>
<evidence type="ECO:0000313" key="3">
    <source>
        <dbReference type="Proteomes" id="UP000605986"/>
    </source>
</evidence>
<protein>
    <submittedName>
        <fullName evidence="2">Uncharacterized protein</fullName>
    </submittedName>
</protein>
<organism evidence="2 3">
    <name type="scientific">Fusarium austroafricanum</name>
    <dbReference type="NCBI Taxonomy" id="2364996"/>
    <lineage>
        <taxon>Eukaryota</taxon>
        <taxon>Fungi</taxon>
        <taxon>Dikarya</taxon>
        <taxon>Ascomycota</taxon>
        <taxon>Pezizomycotina</taxon>
        <taxon>Sordariomycetes</taxon>
        <taxon>Hypocreomycetidae</taxon>
        <taxon>Hypocreales</taxon>
        <taxon>Nectriaceae</taxon>
        <taxon>Fusarium</taxon>
        <taxon>Fusarium concolor species complex</taxon>
    </lineage>
</organism>
<sequence length="105" mass="12337">MPFTYLQVSRITIDHHASAKEDKDHQLQKRRTHYVFYITDQASFEKVAMNKAAKPIDSTKRLSRRSLTSQHPRNHEHPKPHPSTTQYLSGFTANHYQACLKFIHH</sequence>
<dbReference type="Proteomes" id="UP000605986">
    <property type="component" value="Unassembled WGS sequence"/>
</dbReference>
<proteinExistence type="predicted"/>